<reference evidence="1 2" key="1">
    <citation type="submission" date="2019-04" db="EMBL/GenBank/DDBJ databases">
        <title>Flavobacterium sp. nov. isolated from construction timber.</title>
        <authorList>
            <person name="Lin S.-Y."/>
            <person name="Chang C.-T."/>
            <person name="Young C.-C."/>
        </authorList>
    </citation>
    <scope>NUCLEOTIDE SEQUENCE [LARGE SCALE GENOMIC DNA]</scope>
    <source>
        <strain evidence="1 2">CC-CTC003</strain>
    </source>
</reference>
<gene>
    <name evidence="1" type="ORF">E6C50_10730</name>
</gene>
<evidence type="ECO:0000313" key="1">
    <source>
        <dbReference type="EMBL" id="THF49822.1"/>
    </source>
</evidence>
<organism evidence="1 2">
    <name type="scientific">Flavobacterium supellecticarium</name>
    <dbReference type="NCBI Taxonomy" id="2565924"/>
    <lineage>
        <taxon>Bacteria</taxon>
        <taxon>Pseudomonadati</taxon>
        <taxon>Bacteroidota</taxon>
        <taxon>Flavobacteriia</taxon>
        <taxon>Flavobacteriales</taxon>
        <taxon>Flavobacteriaceae</taxon>
        <taxon>Flavobacterium</taxon>
    </lineage>
</organism>
<dbReference type="AlphaFoldDB" id="A0A4S3ZVV2"/>
<dbReference type="EMBL" id="SSNZ01000004">
    <property type="protein sequence ID" value="THF49822.1"/>
    <property type="molecule type" value="Genomic_DNA"/>
</dbReference>
<name>A0A4S3ZVV2_9FLAO</name>
<keyword evidence="2" id="KW-1185">Reference proteome</keyword>
<sequence>MRLLIHNAKSEHLPYEEIREAFKAFLFTQNEYLGIGNCIKRASEKYAVVHIRMVKDSGTFVWDVPENKIPIEYMDAILSTLKSIMNIPKGMAPFSSYGFSYQVVDGSWHPTDSSTKTFEIATFMAIADIIGFEHEKIRVYQRDKS</sequence>
<dbReference type="Gene3D" id="3.30.230.10">
    <property type="match status" value="1"/>
</dbReference>
<dbReference type="InterPro" id="IPR014721">
    <property type="entry name" value="Ribsml_uS5_D2-typ_fold_subgr"/>
</dbReference>
<dbReference type="SUPFAM" id="SSF54211">
    <property type="entry name" value="Ribosomal protein S5 domain 2-like"/>
    <property type="match status" value="1"/>
</dbReference>
<dbReference type="Proteomes" id="UP000307507">
    <property type="component" value="Unassembled WGS sequence"/>
</dbReference>
<evidence type="ECO:0000313" key="2">
    <source>
        <dbReference type="Proteomes" id="UP000307507"/>
    </source>
</evidence>
<accession>A0A4S3ZVV2</accession>
<dbReference type="OrthoDB" id="1376231at2"/>
<dbReference type="InterPro" id="IPR020568">
    <property type="entry name" value="Ribosomal_Su5_D2-typ_SF"/>
</dbReference>
<comment type="caution">
    <text evidence="1">The sequence shown here is derived from an EMBL/GenBank/DDBJ whole genome shotgun (WGS) entry which is preliminary data.</text>
</comment>
<proteinExistence type="predicted"/>
<dbReference type="RefSeq" id="WP_136403231.1">
    <property type="nucleotide sequence ID" value="NZ_SSNZ01000004.1"/>
</dbReference>
<protein>
    <submittedName>
        <fullName evidence="1">Uncharacterized protein</fullName>
    </submittedName>
</protein>